<dbReference type="AlphaFoldDB" id="A0A9Q3QCI1"/>
<proteinExistence type="predicted"/>
<reference evidence="2" key="1">
    <citation type="submission" date="2021-03" db="EMBL/GenBank/DDBJ databases">
        <title>Draft genome sequence of rust myrtle Austropuccinia psidii MF-1, a brazilian biotype.</title>
        <authorList>
            <person name="Quecine M.C."/>
            <person name="Pachon D.M.R."/>
            <person name="Bonatelli M.L."/>
            <person name="Correr F.H."/>
            <person name="Franceschini L.M."/>
            <person name="Leite T.F."/>
            <person name="Margarido G.R.A."/>
            <person name="Almeida C.A."/>
            <person name="Ferrarezi J.A."/>
            <person name="Labate C.A."/>
        </authorList>
    </citation>
    <scope>NUCLEOTIDE SEQUENCE</scope>
    <source>
        <strain evidence="2">MF-1</strain>
    </source>
</reference>
<sequence length="91" mass="9960">MEIDGKNNFRFSEWAPESGTYDSGNTVSEGTETPILGISYSELHIDIFQCSTKVICQAQTVWHLTTTASTKIQEPRPGIPSGRTLVEGLQG</sequence>
<accession>A0A9Q3QCI1</accession>
<comment type="caution">
    <text evidence="2">The sequence shown here is derived from an EMBL/GenBank/DDBJ whole genome shotgun (WGS) entry which is preliminary data.</text>
</comment>
<organism evidence="2 3">
    <name type="scientific">Austropuccinia psidii MF-1</name>
    <dbReference type="NCBI Taxonomy" id="1389203"/>
    <lineage>
        <taxon>Eukaryota</taxon>
        <taxon>Fungi</taxon>
        <taxon>Dikarya</taxon>
        <taxon>Basidiomycota</taxon>
        <taxon>Pucciniomycotina</taxon>
        <taxon>Pucciniomycetes</taxon>
        <taxon>Pucciniales</taxon>
        <taxon>Sphaerophragmiaceae</taxon>
        <taxon>Austropuccinia</taxon>
    </lineage>
</organism>
<evidence type="ECO:0000256" key="1">
    <source>
        <dbReference type="SAM" id="MobiDB-lite"/>
    </source>
</evidence>
<dbReference type="EMBL" id="AVOT02155366">
    <property type="protein sequence ID" value="MBW0593583.1"/>
    <property type="molecule type" value="Genomic_DNA"/>
</dbReference>
<feature type="region of interest" description="Disordered" evidence="1">
    <location>
        <begin position="72"/>
        <end position="91"/>
    </location>
</feature>
<dbReference type="Proteomes" id="UP000765509">
    <property type="component" value="Unassembled WGS sequence"/>
</dbReference>
<evidence type="ECO:0000313" key="2">
    <source>
        <dbReference type="EMBL" id="MBW0593583.1"/>
    </source>
</evidence>
<evidence type="ECO:0000313" key="3">
    <source>
        <dbReference type="Proteomes" id="UP000765509"/>
    </source>
</evidence>
<protein>
    <submittedName>
        <fullName evidence="2">Uncharacterized protein</fullName>
    </submittedName>
</protein>
<keyword evidence="3" id="KW-1185">Reference proteome</keyword>
<gene>
    <name evidence="2" type="ORF">O181_133298</name>
</gene>
<name>A0A9Q3QCI1_9BASI</name>